<reference evidence="2" key="2">
    <citation type="submission" date="2008-05" db="EMBL/GenBank/DDBJ databases">
        <title>Genome sequence of Clostridium botulinum Ba4 strain 657.</title>
        <authorList>
            <person name="Shrivastava S."/>
            <person name="Brown J.L."/>
            <person name="Bruce D."/>
            <person name="Detter C."/>
            <person name="Munk C."/>
            <person name="Smith L.A."/>
            <person name="Smith T.J."/>
            <person name="Sutton G."/>
            <person name="Brettin T.S."/>
        </authorList>
    </citation>
    <scope>NUCLEOTIDE SEQUENCE [LARGE SCALE GENOMIC DNA]</scope>
    <source>
        <strain evidence="2">657 / Type Ba4</strain>
    </source>
</reference>
<dbReference type="AlphaFoldDB" id="A0A3F3A0Q1"/>
<sequence length="88" mass="10278">MSIAESFLAKSLYICIMYRYLKKENIIVYFTEGRGVKSSFCTSLPHRKFSLKIYTSFGLLKRGIYGVKSIGKSLEILICFFKIYLRKK</sequence>
<reference evidence="1 2" key="1">
    <citation type="journal article" date="2007" name="PLoS ONE">
        <title>Analysis of the neurotoxin complex genes in Clostridium botulinum A1-A4 and B1 strains: BoNT/A3, /Ba4 and /B1 clusters are located within plasmids.</title>
        <authorList>
            <person name="Smith T.J."/>
            <person name="Hill K.K."/>
            <person name="Foley B.T."/>
            <person name="Detter J.C."/>
            <person name="Munk A.C."/>
            <person name="Bruce D.C."/>
            <person name="Doggett N.A."/>
            <person name="Smith L.A."/>
            <person name="Marks J.D."/>
            <person name="Xie G."/>
            <person name="Brettin T.S."/>
        </authorList>
    </citation>
    <scope>NUCLEOTIDE SEQUENCE [LARGE SCALE GENOMIC DNA]</scope>
    <source>
        <strain evidence="2">657 / Type Ba4</strain>
    </source>
</reference>
<gene>
    <name evidence="1" type="ordered locus">CLJ_B0620</name>
</gene>
<evidence type="ECO:0000313" key="2">
    <source>
        <dbReference type="Proteomes" id="UP000002333"/>
    </source>
</evidence>
<proteinExistence type="predicted"/>
<dbReference type="EMBL" id="CP001083">
    <property type="protein sequence ID" value="ACQ55014.1"/>
    <property type="molecule type" value="Genomic_DNA"/>
</dbReference>
<organism evidence="1 2">
    <name type="scientific">Clostridium botulinum (strain 657 / Type Ba4)</name>
    <dbReference type="NCBI Taxonomy" id="515621"/>
    <lineage>
        <taxon>Bacteria</taxon>
        <taxon>Bacillati</taxon>
        <taxon>Bacillota</taxon>
        <taxon>Clostridia</taxon>
        <taxon>Eubacteriales</taxon>
        <taxon>Clostridiaceae</taxon>
        <taxon>Clostridium</taxon>
    </lineage>
</organism>
<protein>
    <submittedName>
        <fullName evidence="1">Uncharacterized protein</fullName>
    </submittedName>
</protein>
<name>A0A3F3A0Q1_CLOB6</name>
<dbReference type="Proteomes" id="UP000002333">
    <property type="component" value="Chromosome"/>
</dbReference>
<accession>A0A3F3A0Q1</accession>
<dbReference type="KEGG" id="cbi:CLJ_B0620"/>
<evidence type="ECO:0000313" key="1">
    <source>
        <dbReference type="EMBL" id="ACQ55014.1"/>
    </source>
</evidence>